<feature type="region of interest" description="Disordered" evidence="1">
    <location>
        <begin position="1"/>
        <end position="92"/>
    </location>
</feature>
<evidence type="ECO:0000313" key="2">
    <source>
        <dbReference type="EMBL" id="KAL3805991.1"/>
    </source>
</evidence>
<accession>A0ABD3R7N5</accession>
<organism evidence="2 3">
    <name type="scientific">Stephanodiscus triporus</name>
    <dbReference type="NCBI Taxonomy" id="2934178"/>
    <lineage>
        <taxon>Eukaryota</taxon>
        <taxon>Sar</taxon>
        <taxon>Stramenopiles</taxon>
        <taxon>Ochrophyta</taxon>
        <taxon>Bacillariophyta</taxon>
        <taxon>Coscinodiscophyceae</taxon>
        <taxon>Thalassiosirophycidae</taxon>
        <taxon>Stephanodiscales</taxon>
        <taxon>Stephanodiscaceae</taxon>
        <taxon>Stephanodiscus</taxon>
    </lineage>
</organism>
<evidence type="ECO:0000313" key="3">
    <source>
        <dbReference type="Proteomes" id="UP001530315"/>
    </source>
</evidence>
<sequence>MNDSNEEEEAKVEIKEGGVDEAKEEGKEKVEEERNKEANKEVNKEVKELDKNDDKVEREEHGVHEDDDDNDTLGLEDPTDNPADTLSGTVWSDERGLKAPSWKLMSSRSGWNQCRKGVTSSFADFWKRMLSKSLQANYCKKLNRFESRRKSYLDRNASSTALAASVAR</sequence>
<keyword evidence="3" id="KW-1185">Reference proteome</keyword>
<gene>
    <name evidence="2" type="ORF">ACHAW5_003934</name>
</gene>
<dbReference type="Proteomes" id="UP001530315">
    <property type="component" value="Unassembled WGS sequence"/>
</dbReference>
<evidence type="ECO:0000256" key="1">
    <source>
        <dbReference type="SAM" id="MobiDB-lite"/>
    </source>
</evidence>
<feature type="compositionally biased region" description="Acidic residues" evidence="1">
    <location>
        <begin position="1"/>
        <end position="10"/>
    </location>
</feature>
<comment type="caution">
    <text evidence="2">The sequence shown here is derived from an EMBL/GenBank/DDBJ whole genome shotgun (WGS) entry which is preliminary data.</text>
</comment>
<dbReference type="AlphaFoldDB" id="A0ABD3R7N5"/>
<feature type="compositionally biased region" description="Basic and acidic residues" evidence="1">
    <location>
        <begin position="11"/>
        <end position="64"/>
    </location>
</feature>
<protein>
    <submittedName>
        <fullName evidence="2">Uncharacterized protein</fullName>
    </submittedName>
</protein>
<proteinExistence type="predicted"/>
<dbReference type="EMBL" id="JALLAZ020000003">
    <property type="protein sequence ID" value="KAL3805991.1"/>
    <property type="molecule type" value="Genomic_DNA"/>
</dbReference>
<name>A0ABD3R7N5_9STRA</name>
<reference evidence="2 3" key="1">
    <citation type="submission" date="2024-10" db="EMBL/GenBank/DDBJ databases">
        <title>Updated reference genomes for cyclostephanoid diatoms.</title>
        <authorList>
            <person name="Roberts W.R."/>
            <person name="Alverson A.J."/>
        </authorList>
    </citation>
    <scope>NUCLEOTIDE SEQUENCE [LARGE SCALE GENOMIC DNA]</scope>
    <source>
        <strain evidence="2 3">AJA276-08</strain>
    </source>
</reference>